<dbReference type="RefSeq" id="WP_271713930.1">
    <property type="nucleotide sequence ID" value="NZ_AP024169.1"/>
</dbReference>
<evidence type="ECO:0000313" key="3">
    <source>
        <dbReference type="Proteomes" id="UP000595897"/>
    </source>
</evidence>
<dbReference type="EMBL" id="AP024169">
    <property type="protein sequence ID" value="BCN32930.1"/>
    <property type="molecule type" value="Genomic_DNA"/>
</dbReference>
<dbReference type="KEGG" id="ahb:bsdtb5_42250"/>
<keyword evidence="1" id="KW-1133">Transmembrane helix</keyword>
<keyword evidence="1" id="KW-0812">Transmembrane</keyword>
<name>A0A7R7EQK2_9FIRM</name>
<accession>A0A7R7EQK2</accession>
<dbReference type="AlphaFoldDB" id="A0A7R7EQK2"/>
<protein>
    <submittedName>
        <fullName evidence="2">Uncharacterized protein</fullName>
    </submittedName>
</protein>
<keyword evidence="3" id="KW-1185">Reference proteome</keyword>
<gene>
    <name evidence="2" type="ORF">bsdtb5_42250</name>
</gene>
<proteinExistence type="predicted"/>
<sequence length="196" mass="21915">MINRKSKASYTVEATFVMIIVLSVIFALIYLTFYLSDKSRIQGILDLSVVKISEMMKADANIVTGEVNYDNILDRDWVGDLFAGKKRDADIGESYLKQQLKNGLILAEIKSTNVTVSNNEIEVNVVADMNIPLEDVREFFTKENQKVSLSSKGSIHNPAEFIRLSEVSLKTVNKIKGADEIIAKIKKVLDKLLVGK</sequence>
<dbReference type="Proteomes" id="UP000595897">
    <property type="component" value="Chromosome"/>
</dbReference>
<evidence type="ECO:0000313" key="2">
    <source>
        <dbReference type="EMBL" id="BCN32930.1"/>
    </source>
</evidence>
<keyword evidence="1" id="KW-0472">Membrane</keyword>
<evidence type="ECO:0000256" key="1">
    <source>
        <dbReference type="SAM" id="Phobius"/>
    </source>
</evidence>
<organism evidence="2 3">
    <name type="scientific">Anaeromicropila herbilytica</name>
    <dbReference type="NCBI Taxonomy" id="2785025"/>
    <lineage>
        <taxon>Bacteria</taxon>
        <taxon>Bacillati</taxon>
        <taxon>Bacillota</taxon>
        <taxon>Clostridia</taxon>
        <taxon>Lachnospirales</taxon>
        <taxon>Lachnospiraceae</taxon>
        <taxon>Anaeromicropila</taxon>
    </lineage>
</organism>
<reference evidence="2 3" key="1">
    <citation type="submission" date="2020-11" db="EMBL/GenBank/DDBJ databases">
        <title>Draft genome sequencing of a Lachnospiraceae strain isolated from anoxic soil subjected to BSD treatment.</title>
        <authorList>
            <person name="Uek A."/>
            <person name="Tonouchi A."/>
        </authorList>
    </citation>
    <scope>NUCLEOTIDE SEQUENCE [LARGE SCALE GENOMIC DNA]</scope>
    <source>
        <strain evidence="2 3">TB5</strain>
    </source>
</reference>
<feature type="transmembrane region" description="Helical" evidence="1">
    <location>
        <begin position="12"/>
        <end position="35"/>
    </location>
</feature>